<keyword evidence="3" id="KW-1185">Reference proteome</keyword>
<dbReference type="PANTHER" id="PTHR30093">
    <property type="entry name" value="GENERAL SECRETION PATHWAY PROTEIN G"/>
    <property type="match status" value="1"/>
</dbReference>
<proteinExistence type="predicted"/>
<evidence type="ECO:0000313" key="2">
    <source>
        <dbReference type="EMBL" id="QDV72592.1"/>
    </source>
</evidence>
<dbReference type="AlphaFoldDB" id="A0A518K477"/>
<dbReference type="NCBIfam" id="TIGR02532">
    <property type="entry name" value="IV_pilin_GFxxxE"/>
    <property type="match status" value="1"/>
</dbReference>
<dbReference type="EMBL" id="CP036349">
    <property type="protein sequence ID" value="QDV72592.1"/>
    <property type="molecule type" value="Genomic_DNA"/>
</dbReference>
<dbReference type="Proteomes" id="UP000316426">
    <property type="component" value="Chromosome"/>
</dbReference>
<feature type="domain" description="DUF1559" evidence="1">
    <location>
        <begin position="31"/>
        <end position="103"/>
    </location>
</feature>
<dbReference type="SUPFAM" id="SSF54523">
    <property type="entry name" value="Pili subunits"/>
    <property type="match status" value="1"/>
</dbReference>
<dbReference type="Gene3D" id="3.30.700.10">
    <property type="entry name" value="Glycoprotein, Type 4 Pilin"/>
    <property type="match status" value="1"/>
</dbReference>
<gene>
    <name evidence="2" type="ORF">Spa11_07710</name>
</gene>
<dbReference type="PANTHER" id="PTHR30093:SF2">
    <property type="entry name" value="TYPE II SECRETION SYSTEM PROTEIN H"/>
    <property type="match status" value="1"/>
</dbReference>
<sequence length="282" mass="30777">MRSRCAFTLVELLVVIAIIGALVALLLPAVQSARAAARRTQCASSMRQLGIATHQYADTHRGDFPLLAYTNRAYTEWEQSPDATPADQEEVSWIATLAPYAEDVDAIRLCPDDLVRINGEALTSDEMKAGSGVPPGMLRADTSYAMNGYLRYPDRVPAGAPPAIAKAIRQRQEGMVGSLYDLAATHQTLMMLESIAADGAAGVFARADHTHSEMWFVDAELLDEGERREQVYGAVTEEVAVDRHPGRVANYLYADAHVEVISSETIAAWCAENFNFAKPPQH</sequence>
<name>A0A518K477_9BACT</name>
<organism evidence="2 3">
    <name type="scientific">Botrimarina mediterranea</name>
    <dbReference type="NCBI Taxonomy" id="2528022"/>
    <lineage>
        <taxon>Bacteria</taxon>
        <taxon>Pseudomonadati</taxon>
        <taxon>Planctomycetota</taxon>
        <taxon>Planctomycetia</taxon>
        <taxon>Pirellulales</taxon>
        <taxon>Lacipirellulaceae</taxon>
        <taxon>Botrimarina</taxon>
    </lineage>
</organism>
<dbReference type="RefSeq" id="WP_145108088.1">
    <property type="nucleotide sequence ID" value="NZ_CP036349.1"/>
</dbReference>
<dbReference type="KEGG" id="bmei:Spa11_07710"/>
<dbReference type="InterPro" id="IPR012902">
    <property type="entry name" value="N_methyl_site"/>
</dbReference>
<dbReference type="Pfam" id="PF07596">
    <property type="entry name" value="SBP_bac_10"/>
    <property type="match status" value="1"/>
</dbReference>
<evidence type="ECO:0000313" key="3">
    <source>
        <dbReference type="Proteomes" id="UP000316426"/>
    </source>
</evidence>
<dbReference type="InterPro" id="IPR011453">
    <property type="entry name" value="DUF1559"/>
</dbReference>
<protein>
    <recommendedName>
        <fullName evidence="1">DUF1559 domain-containing protein</fullName>
    </recommendedName>
</protein>
<accession>A0A518K477</accession>
<reference evidence="2 3" key="1">
    <citation type="submission" date="2019-02" db="EMBL/GenBank/DDBJ databases">
        <title>Deep-cultivation of Planctomycetes and their phenomic and genomic characterization uncovers novel biology.</title>
        <authorList>
            <person name="Wiegand S."/>
            <person name="Jogler M."/>
            <person name="Boedeker C."/>
            <person name="Pinto D."/>
            <person name="Vollmers J."/>
            <person name="Rivas-Marin E."/>
            <person name="Kohn T."/>
            <person name="Peeters S.H."/>
            <person name="Heuer A."/>
            <person name="Rast P."/>
            <person name="Oberbeckmann S."/>
            <person name="Bunk B."/>
            <person name="Jeske O."/>
            <person name="Meyerdierks A."/>
            <person name="Storesund J.E."/>
            <person name="Kallscheuer N."/>
            <person name="Luecker S."/>
            <person name="Lage O.M."/>
            <person name="Pohl T."/>
            <person name="Merkel B.J."/>
            <person name="Hornburger P."/>
            <person name="Mueller R.-W."/>
            <person name="Bruemmer F."/>
            <person name="Labrenz M."/>
            <person name="Spormann A.M."/>
            <person name="Op den Camp H."/>
            <person name="Overmann J."/>
            <person name="Amann R."/>
            <person name="Jetten M.S.M."/>
            <person name="Mascher T."/>
            <person name="Medema M.H."/>
            <person name="Devos D.P."/>
            <person name="Kaster A.-K."/>
            <person name="Ovreas L."/>
            <person name="Rohde M."/>
            <person name="Galperin M.Y."/>
            <person name="Jogler C."/>
        </authorList>
    </citation>
    <scope>NUCLEOTIDE SEQUENCE [LARGE SCALE GENOMIC DNA]</scope>
    <source>
        <strain evidence="2 3">Spa11</strain>
    </source>
</reference>
<dbReference type="InterPro" id="IPR045584">
    <property type="entry name" value="Pilin-like"/>
</dbReference>
<dbReference type="Pfam" id="PF07963">
    <property type="entry name" value="N_methyl"/>
    <property type="match status" value="1"/>
</dbReference>
<evidence type="ECO:0000259" key="1">
    <source>
        <dbReference type="Pfam" id="PF07596"/>
    </source>
</evidence>